<dbReference type="AlphaFoldDB" id="A0A1M5GFM4"/>
<evidence type="ECO:0000256" key="5">
    <source>
        <dbReference type="ARBA" id="ARBA00022692"/>
    </source>
</evidence>
<dbReference type="PANTHER" id="PTHR30445">
    <property type="entry name" value="K(+)_H(+) ANTIPORTER SUBUNIT KHTT"/>
    <property type="match status" value="1"/>
</dbReference>
<accession>A0A1M5GFM4</accession>
<keyword evidence="6 8" id="KW-1133">Transmembrane helix</keyword>
<evidence type="ECO:0000313" key="10">
    <source>
        <dbReference type="EMBL" id="SHG02499.1"/>
    </source>
</evidence>
<dbReference type="EMBL" id="LT670817">
    <property type="protein sequence ID" value="SHG02499.1"/>
    <property type="molecule type" value="Genomic_DNA"/>
</dbReference>
<protein>
    <submittedName>
        <fullName evidence="10">Predicted Permease Membrane Region</fullName>
    </submittedName>
</protein>
<evidence type="ECO:0000256" key="3">
    <source>
        <dbReference type="ARBA" id="ARBA00022448"/>
    </source>
</evidence>
<gene>
    <name evidence="10" type="ORF">SAMN05443248_0012</name>
</gene>
<feature type="transmembrane region" description="Helical" evidence="8">
    <location>
        <begin position="33"/>
        <end position="53"/>
    </location>
</feature>
<dbReference type="Proteomes" id="UP000189796">
    <property type="component" value="Chromosome I"/>
</dbReference>
<feature type="transmembrane region" description="Helical" evidence="8">
    <location>
        <begin position="82"/>
        <end position="103"/>
    </location>
</feature>
<keyword evidence="4" id="KW-1003">Cell membrane</keyword>
<dbReference type="GO" id="GO:0005886">
    <property type="term" value="C:plasma membrane"/>
    <property type="evidence" value="ECO:0007669"/>
    <property type="project" value="UniProtKB-SubCell"/>
</dbReference>
<sequence length="144" mass="14945">MASVRWIISTAPEIFLLLAVAIGTILGRAKVRGFAIGTTACMLIVAVLTAQLGPFTFPPVLRGILFNLFVFTIGYRSEPEFFASLSEVTCGALAAAMMVDAAVTGCCEIAESQTPVLGAAGPYAIGNVVLTVLGLIIVDCTFVG</sequence>
<evidence type="ECO:0000256" key="4">
    <source>
        <dbReference type="ARBA" id="ARBA00022475"/>
    </source>
</evidence>
<keyword evidence="3" id="KW-0813">Transport</keyword>
<dbReference type="Pfam" id="PF06826">
    <property type="entry name" value="Asp-Al_Ex"/>
    <property type="match status" value="1"/>
</dbReference>
<evidence type="ECO:0000256" key="6">
    <source>
        <dbReference type="ARBA" id="ARBA00022989"/>
    </source>
</evidence>
<comment type="subcellular location">
    <subcellularLocation>
        <location evidence="1">Cell membrane</location>
        <topology evidence="1">Multi-pass membrane protein</topology>
    </subcellularLocation>
</comment>
<evidence type="ECO:0000256" key="8">
    <source>
        <dbReference type="SAM" id="Phobius"/>
    </source>
</evidence>
<evidence type="ECO:0000313" key="11">
    <source>
        <dbReference type="Proteomes" id="UP000189796"/>
    </source>
</evidence>
<dbReference type="PANTHER" id="PTHR30445:SF9">
    <property type="match status" value="1"/>
</dbReference>
<keyword evidence="5 8" id="KW-0812">Transmembrane</keyword>
<feature type="domain" description="YidE/YbjL duplication" evidence="9">
    <location>
        <begin position="15"/>
        <end position="87"/>
    </location>
</feature>
<organism evidence="10 11">
    <name type="scientific">Bradyrhizobium erythrophlei</name>
    <dbReference type="NCBI Taxonomy" id="1437360"/>
    <lineage>
        <taxon>Bacteria</taxon>
        <taxon>Pseudomonadati</taxon>
        <taxon>Pseudomonadota</taxon>
        <taxon>Alphaproteobacteria</taxon>
        <taxon>Hyphomicrobiales</taxon>
        <taxon>Nitrobacteraceae</taxon>
        <taxon>Bradyrhizobium</taxon>
    </lineage>
</organism>
<evidence type="ECO:0000256" key="7">
    <source>
        <dbReference type="ARBA" id="ARBA00023136"/>
    </source>
</evidence>
<keyword evidence="7 8" id="KW-0472">Membrane</keyword>
<evidence type="ECO:0000256" key="1">
    <source>
        <dbReference type="ARBA" id="ARBA00004651"/>
    </source>
</evidence>
<evidence type="ECO:0000256" key="2">
    <source>
        <dbReference type="ARBA" id="ARBA00009854"/>
    </source>
</evidence>
<feature type="transmembrane region" description="Helical" evidence="8">
    <location>
        <begin position="6"/>
        <end position="26"/>
    </location>
</feature>
<proteinExistence type="inferred from homology"/>
<feature type="transmembrane region" description="Helical" evidence="8">
    <location>
        <begin position="123"/>
        <end position="143"/>
    </location>
</feature>
<dbReference type="InterPro" id="IPR050144">
    <property type="entry name" value="AAE_transporter"/>
</dbReference>
<dbReference type="InterPro" id="IPR006512">
    <property type="entry name" value="YidE_YbjL"/>
</dbReference>
<evidence type="ECO:0000259" key="9">
    <source>
        <dbReference type="Pfam" id="PF06826"/>
    </source>
</evidence>
<reference evidence="10 11" key="1">
    <citation type="submission" date="2016-11" db="EMBL/GenBank/DDBJ databases">
        <authorList>
            <person name="Jaros S."/>
            <person name="Januszkiewicz K."/>
            <person name="Wedrychowicz H."/>
        </authorList>
    </citation>
    <scope>NUCLEOTIDE SEQUENCE [LARGE SCALE GENOMIC DNA]</scope>
    <source>
        <strain evidence="10 11">GAS138</strain>
    </source>
</reference>
<name>A0A1M5GFM4_9BRAD</name>
<comment type="similarity">
    <text evidence="2">Belongs to the AAE transporter (TC 2.A.81) family.</text>
</comment>